<evidence type="ECO:0000259" key="1">
    <source>
        <dbReference type="Pfam" id="PF00535"/>
    </source>
</evidence>
<gene>
    <name evidence="2" type="ORF">FOA19_02585</name>
</gene>
<dbReference type="RefSeq" id="WP_149089230.1">
    <property type="nucleotide sequence ID" value="NZ_VKKY01000001.1"/>
</dbReference>
<keyword evidence="2" id="KW-0808">Transferase</keyword>
<dbReference type="Proteomes" id="UP000324133">
    <property type="component" value="Unassembled WGS sequence"/>
</dbReference>
<dbReference type="PANTHER" id="PTHR22916:SF3">
    <property type="entry name" value="UDP-GLCNAC:BETAGAL BETA-1,3-N-ACETYLGLUCOSAMINYLTRANSFERASE-LIKE PROTEIN 1"/>
    <property type="match status" value="1"/>
</dbReference>
<accession>A0A5B6TJE9</accession>
<dbReference type="InterPro" id="IPR001173">
    <property type="entry name" value="Glyco_trans_2-like"/>
</dbReference>
<dbReference type="SUPFAM" id="SSF53448">
    <property type="entry name" value="Nucleotide-diphospho-sugar transferases"/>
    <property type="match status" value="1"/>
</dbReference>
<dbReference type="EMBL" id="VKKY01000001">
    <property type="protein sequence ID" value="KAA3439587.1"/>
    <property type="molecule type" value="Genomic_DNA"/>
</dbReference>
<feature type="domain" description="Glycosyltransferase 2-like" evidence="1">
    <location>
        <begin position="24"/>
        <end position="168"/>
    </location>
</feature>
<dbReference type="Gene3D" id="3.90.550.10">
    <property type="entry name" value="Spore Coat Polysaccharide Biosynthesis Protein SpsA, Chain A"/>
    <property type="match status" value="1"/>
</dbReference>
<dbReference type="Pfam" id="PF00535">
    <property type="entry name" value="Glycos_transf_2"/>
    <property type="match status" value="1"/>
</dbReference>
<reference evidence="2 3" key="1">
    <citation type="submission" date="2019-07" db="EMBL/GenBank/DDBJ databases">
        <title>Rufibacter sp. nov., isolated from lake sediment.</title>
        <authorList>
            <person name="Qu J.-H."/>
        </authorList>
    </citation>
    <scope>NUCLEOTIDE SEQUENCE [LARGE SCALE GENOMIC DNA]</scope>
    <source>
        <strain evidence="2 3">NBS58-1</strain>
    </source>
</reference>
<dbReference type="PANTHER" id="PTHR22916">
    <property type="entry name" value="GLYCOSYLTRANSFERASE"/>
    <property type="match status" value="1"/>
</dbReference>
<evidence type="ECO:0000313" key="2">
    <source>
        <dbReference type="EMBL" id="KAA3439587.1"/>
    </source>
</evidence>
<sequence>MSRIPSSPPPVAPVPPGEHRPLWSVMIPAYNCAGFLAEALGGVLAQDPGPALMQIEVVDDASTDADLEPLVRELGRGRVGYHRQPRNVGSLRNFETCLNRARGRLVHLLHGDDRVRPGFYARMEGLFQQFPQTGAAFCNYDDINESGEYLRSYAPVLEQAGILNNALFTIAGQQRIQYVSMVVRREVYETIGSFYGVTYGEDWIMWAQIAKRYPIAYSPEPLAEYRKHNGSISWPKVEDGQTTKDLAYVINHITEMLPIEEKHLMANAKKGCALYCMAKANVIWKQSRNLAAAKDQVKLALSLDRSANLYYHISKFYLKVVMGVD</sequence>
<dbReference type="GO" id="GO:0016758">
    <property type="term" value="F:hexosyltransferase activity"/>
    <property type="evidence" value="ECO:0007669"/>
    <property type="project" value="UniProtKB-ARBA"/>
</dbReference>
<evidence type="ECO:0000313" key="3">
    <source>
        <dbReference type="Proteomes" id="UP000324133"/>
    </source>
</evidence>
<dbReference type="OrthoDB" id="9815829at2"/>
<dbReference type="InterPro" id="IPR029044">
    <property type="entry name" value="Nucleotide-diphossugar_trans"/>
</dbReference>
<name>A0A5B6TJE9_9BACT</name>
<proteinExistence type="predicted"/>
<organism evidence="2 3">
    <name type="scientific">Rufibacter hautae</name>
    <dbReference type="NCBI Taxonomy" id="2595005"/>
    <lineage>
        <taxon>Bacteria</taxon>
        <taxon>Pseudomonadati</taxon>
        <taxon>Bacteroidota</taxon>
        <taxon>Cytophagia</taxon>
        <taxon>Cytophagales</taxon>
        <taxon>Hymenobacteraceae</taxon>
        <taxon>Rufibacter</taxon>
    </lineage>
</organism>
<dbReference type="AlphaFoldDB" id="A0A5B6TJE9"/>
<comment type="caution">
    <text evidence="2">The sequence shown here is derived from an EMBL/GenBank/DDBJ whole genome shotgun (WGS) entry which is preliminary data.</text>
</comment>
<protein>
    <submittedName>
        <fullName evidence="2">Glycosyltransferase</fullName>
    </submittedName>
</protein>
<keyword evidence="3" id="KW-1185">Reference proteome</keyword>